<dbReference type="Proteomes" id="UP000758168">
    <property type="component" value="Unassembled WGS sequence"/>
</dbReference>
<name>A0ABS4Z3K5_9ACTN</name>
<feature type="transmembrane region" description="Helical" evidence="1">
    <location>
        <begin position="23"/>
        <end position="40"/>
    </location>
</feature>
<organism evidence="2 3">
    <name type="scientific">Microlunatus capsulatus</name>
    <dbReference type="NCBI Taxonomy" id="99117"/>
    <lineage>
        <taxon>Bacteria</taxon>
        <taxon>Bacillati</taxon>
        <taxon>Actinomycetota</taxon>
        <taxon>Actinomycetes</taxon>
        <taxon>Propionibacteriales</taxon>
        <taxon>Propionibacteriaceae</taxon>
        <taxon>Microlunatus</taxon>
    </lineage>
</organism>
<dbReference type="EMBL" id="JAGIOB010000001">
    <property type="protein sequence ID" value="MBP2415627.1"/>
    <property type="molecule type" value="Genomic_DNA"/>
</dbReference>
<evidence type="ECO:0000313" key="3">
    <source>
        <dbReference type="Proteomes" id="UP000758168"/>
    </source>
</evidence>
<dbReference type="RefSeq" id="WP_210052770.1">
    <property type="nucleotide sequence ID" value="NZ_BAAAMH010000022.1"/>
</dbReference>
<accession>A0ABS4Z3K5</accession>
<evidence type="ECO:0000313" key="2">
    <source>
        <dbReference type="EMBL" id="MBP2415627.1"/>
    </source>
</evidence>
<evidence type="ECO:0000256" key="1">
    <source>
        <dbReference type="SAM" id="Phobius"/>
    </source>
</evidence>
<gene>
    <name evidence="2" type="ORF">JOF54_000549</name>
</gene>
<reference evidence="2 3" key="1">
    <citation type="submission" date="2021-03" db="EMBL/GenBank/DDBJ databases">
        <title>Sequencing the genomes of 1000 actinobacteria strains.</title>
        <authorList>
            <person name="Klenk H.-P."/>
        </authorList>
    </citation>
    <scope>NUCLEOTIDE SEQUENCE [LARGE SCALE GENOMIC DNA]</scope>
    <source>
        <strain evidence="2 3">DSM 12936</strain>
    </source>
</reference>
<keyword evidence="1" id="KW-1133">Transmembrane helix</keyword>
<protein>
    <recommendedName>
        <fullName evidence="4">LPXTG cell wall anchor domain-containing protein</fullName>
    </recommendedName>
</protein>
<comment type="caution">
    <text evidence="2">The sequence shown here is derived from an EMBL/GenBank/DDBJ whole genome shotgun (WGS) entry which is preliminary data.</text>
</comment>
<evidence type="ECO:0008006" key="4">
    <source>
        <dbReference type="Google" id="ProtNLM"/>
    </source>
</evidence>
<proteinExistence type="predicted"/>
<keyword evidence="1" id="KW-0812">Transmembrane</keyword>
<keyword evidence="3" id="KW-1185">Reference proteome</keyword>
<keyword evidence="1" id="KW-0472">Membrane</keyword>
<sequence>MITLLDGDRGRRPGGDDDGAEDWLALLALAALTLTALVALRRLGRGGGTR</sequence>